<evidence type="ECO:0000256" key="1">
    <source>
        <dbReference type="ARBA" id="ARBA00005820"/>
    </source>
</evidence>
<dbReference type="PRINTS" id="PR00364">
    <property type="entry name" value="DISEASERSIST"/>
</dbReference>
<dbReference type="SMART" id="SM00862">
    <property type="entry name" value="Trans_reg_C"/>
    <property type="match status" value="1"/>
</dbReference>
<evidence type="ECO:0000259" key="8">
    <source>
        <dbReference type="PROSITE" id="PS51755"/>
    </source>
</evidence>
<dbReference type="Gene3D" id="1.10.10.10">
    <property type="entry name" value="Winged helix-like DNA-binding domain superfamily/Winged helix DNA-binding domain"/>
    <property type="match status" value="1"/>
</dbReference>
<dbReference type="InterPro" id="IPR001867">
    <property type="entry name" value="OmpR/PhoB-type_DNA-bd"/>
</dbReference>
<comment type="similarity">
    <text evidence="1">Belongs to the AfsR/DnrI/RedD regulatory family.</text>
</comment>
<evidence type="ECO:0000313" key="10">
    <source>
        <dbReference type="Proteomes" id="UP001597058"/>
    </source>
</evidence>
<evidence type="ECO:0000256" key="2">
    <source>
        <dbReference type="ARBA" id="ARBA00023012"/>
    </source>
</evidence>
<dbReference type="PROSITE" id="PS51755">
    <property type="entry name" value="OMPR_PHOB"/>
    <property type="match status" value="1"/>
</dbReference>
<dbReference type="SUPFAM" id="SSF48452">
    <property type="entry name" value="TPR-like"/>
    <property type="match status" value="2"/>
</dbReference>
<keyword evidence="2" id="KW-0902">Two-component regulatory system</keyword>
<accession>A0ABW3XFD4</accession>
<dbReference type="PANTHER" id="PTHR35807">
    <property type="entry name" value="TRANSCRIPTIONAL REGULATOR REDD-RELATED"/>
    <property type="match status" value="1"/>
</dbReference>
<evidence type="ECO:0000256" key="6">
    <source>
        <dbReference type="PROSITE-ProRule" id="PRU01091"/>
    </source>
</evidence>
<dbReference type="InterPro" id="IPR011990">
    <property type="entry name" value="TPR-like_helical_dom_sf"/>
</dbReference>
<dbReference type="InterPro" id="IPR003593">
    <property type="entry name" value="AAA+_ATPase"/>
</dbReference>
<dbReference type="CDD" id="cd15831">
    <property type="entry name" value="BTAD"/>
    <property type="match status" value="1"/>
</dbReference>
<dbReference type="Pfam" id="PF13424">
    <property type="entry name" value="TPR_12"/>
    <property type="match status" value="1"/>
</dbReference>
<sequence>MSARATEELTFRVLGTVRAFRGEAEIAVGPPQQAAVLSVLLLRAGHAVSFDDLVDALWENTLPKSAATTVRTYVWRLRRLLETDPSAPDILLSAADGYRLAVAGGAVDAWHAESLAQQTARLKAEGRTKEAEETAGRALALWQGESLAGVPGPFAARRRDSLEELKVSLQVERLDLAIRLGRFQSALPGLAELTADHPLRERPHALLMRALYATGRQSEALAVHDRVRCRLAEELGVDPGRELAEEYTRILHGTAVLDEPSPSRAPRTRTDQAAELTGPPGAEESLHAASRRTVGGARTPEADRGPEADRASDRAEASADGAARDGSRPAFLPAPAQLPADTPVFIGREVIAQRLHDLLTASDPRALTTVAVTGMGGVGKTTFALHVAHRARHRYPDGQLYADLDGSSVAPADPFGVLGSFLTALGVPADELPGELEDRGALFRSLLDRRRVLVVLDDARDAVQLRPLMPGSAGCAVIATSQPRMAGLDATVHIGLDVFTPEEALALLGEVVGTARLAAEPDAARALVAACGQLPLAIRIVAARLAARPGWTIISLVDKLADERGRITRLRFGDIAIDAAFELGYRQLTAFQARAFRLLAPAAEPDLGLPAVAAVLELDLDDAEDVMESLVDASMVESPAPGRYRYHDLLRAFARNLPAPPDAEPAGAAVRRLLDFLLASACKAFRHVVPGDPVTDCLGPLRSPGLDFTDASAARAWVAEEADGVLAALRQAVDDPTALPVATDLLITLSAFGQEVALSRLTTAADALTSAAEAHADRRALGKTRWLSGSLALRAGDPARAERLATQAVTACRDTGDQVILRQALNDLGLAAQFLGRYEDALVHFDAALVLAEKLGHRSGKVATTLNAALGLTRGGRAADAVAPCEKALSDLRSSGDDAGMTAYALYVLGLALHGQRRWEEAAGRLRECLRLCRTAGIRDRAAQAGYRLAETLSHTGDLNGAVRYAEEALTLLEESGGDRDLATARLVLGRVLAERGEPDRARAQLEEAYETFSRLGLPEARQAADALAGAATASAPHADRP</sequence>
<dbReference type="SMART" id="SM01043">
    <property type="entry name" value="BTAD"/>
    <property type="match status" value="1"/>
</dbReference>
<evidence type="ECO:0000256" key="4">
    <source>
        <dbReference type="ARBA" id="ARBA00023125"/>
    </source>
</evidence>
<dbReference type="InterPro" id="IPR016032">
    <property type="entry name" value="Sig_transdc_resp-reg_C-effctor"/>
</dbReference>
<feature type="domain" description="OmpR/PhoB-type" evidence="8">
    <location>
        <begin position="1"/>
        <end position="102"/>
    </location>
</feature>
<dbReference type="Gene3D" id="1.25.40.10">
    <property type="entry name" value="Tetratricopeptide repeat domain"/>
    <property type="match status" value="3"/>
</dbReference>
<dbReference type="Pfam" id="PF13374">
    <property type="entry name" value="TPR_10"/>
    <property type="match status" value="2"/>
</dbReference>
<reference evidence="10" key="1">
    <citation type="journal article" date="2019" name="Int. J. Syst. Evol. Microbiol.">
        <title>The Global Catalogue of Microorganisms (GCM) 10K type strain sequencing project: providing services to taxonomists for standard genome sequencing and annotation.</title>
        <authorList>
            <consortium name="The Broad Institute Genomics Platform"/>
            <consortium name="The Broad Institute Genome Sequencing Center for Infectious Disease"/>
            <person name="Wu L."/>
            <person name="Ma J."/>
        </authorList>
    </citation>
    <scope>NUCLEOTIDE SEQUENCE [LARGE SCALE GENOMIC DNA]</scope>
    <source>
        <strain evidence="10">CGMCC 4.7020</strain>
    </source>
</reference>
<dbReference type="InterPro" id="IPR005158">
    <property type="entry name" value="BTAD"/>
</dbReference>
<dbReference type="InterPro" id="IPR036388">
    <property type="entry name" value="WH-like_DNA-bd_sf"/>
</dbReference>
<organism evidence="9 10">
    <name type="scientific">Streptomyces kaempferi</name>
    <dbReference type="NCBI Taxonomy" id="333725"/>
    <lineage>
        <taxon>Bacteria</taxon>
        <taxon>Bacillati</taxon>
        <taxon>Actinomycetota</taxon>
        <taxon>Actinomycetes</taxon>
        <taxon>Kitasatosporales</taxon>
        <taxon>Streptomycetaceae</taxon>
        <taxon>Streptomyces</taxon>
    </lineage>
</organism>
<feature type="compositionally biased region" description="Low complexity" evidence="7">
    <location>
        <begin position="328"/>
        <end position="337"/>
    </location>
</feature>
<dbReference type="EMBL" id="JBHTMM010000025">
    <property type="protein sequence ID" value="MFD1308297.1"/>
    <property type="molecule type" value="Genomic_DNA"/>
</dbReference>
<evidence type="ECO:0000256" key="7">
    <source>
        <dbReference type="SAM" id="MobiDB-lite"/>
    </source>
</evidence>
<dbReference type="RefSeq" id="WP_381328478.1">
    <property type="nucleotide sequence ID" value="NZ_JBHTMM010000025.1"/>
</dbReference>
<dbReference type="Pfam" id="PF00486">
    <property type="entry name" value="Trans_reg_C"/>
    <property type="match status" value="1"/>
</dbReference>
<keyword evidence="10" id="KW-1185">Reference proteome</keyword>
<dbReference type="SUPFAM" id="SSF52540">
    <property type="entry name" value="P-loop containing nucleoside triphosphate hydrolases"/>
    <property type="match status" value="1"/>
</dbReference>
<protein>
    <submittedName>
        <fullName evidence="9">BTAD domain-containing putative transcriptional regulator</fullName>
    </submittedName>
</protein>
<feature type="compositionally biased region" description="Basic and acidic residues" evidence="7">
    <location>
        <begin position="300"/>
        <end position="327"/>
    </location>
</feature>
<dbReference type="InterPro" id="IPR002182">
    <property type="entry name" value="NB-ARC"/>
</dbReference>
<name>A0ABW3XFD4_9ACTN</name>
<dbReference type="InterPro" id="IPR051677">
    <property type="entry name" value="AfsR-DnrI-RedD_regulator"/>
</dbReference>
<dbReference type="SUPFAM" id="SSF46894">
    <property type="entry name" value="C-terminal effector domain of the bipartite response regulators"/>
    <property type="match status" value="1"/>
</dbReference>
<dbReference type="Gene3D" id="3.40.50.300">
    <property type="entry name" value="P-loop containing nucleotide triphosphate hydrolases"/>
    <property type="match status" value="1"/>
</dbReference>
<dbReference type="InterPro" id="IPR019734">
    <property type="entry name" value="TPR_rpt"/>
</dbReference>
<dbReference type="PANTHER" id="PTHR35807:SF1">
    <property type="entry name" value="TRANSCRIPTIONAL REGULATOR REDD"/>
    <property type="match status" value="1"/>
</dbReference>
<dbReference type="SMART" id="SM00028">
    <property type="entry name" value="TPR"/>
    <property type="match status" value="4"/>
</dbReference>
<feature type="region of interest" description="Disordered" evidence="7">
    <location>
        <begin position="254"/>
        <end position="337"/>
    </location>
</feature>
<keyword evidence="4 6" id="KW-0238">DNA-binding</keyword>
<dbReference type="Pfam" id="PF00931">
    <property type="entry name" value="NB-ARC"/>
    <property type="match status" value="1"/>
</dbReference>
<evidence type="ECO:0000313" key="9">
    <source>
        <dbReference type="EMBL" id="MFD1308297.1"/>
    </source>
</evidence>
<dbReference type="SMART" id="SM00382">
    <property type="entry name" value="AAA"/>
    <property type="match status" value="1"/>
</dbReference>
<evidence type="ECO:0000256" key="3">
    <source>
        <dbReference type="ARBA" id="ARBA00023015"/>
    </source>
</evidence>
<dbReference type="Pfam" id="PF03704">
    <property type="entry name" value="BTAD"/>
    <property type="match status" value="1"/>
</dbReference>
<gene>
    <name evidence="9" type="ORF">ACFQ5X_20850</name>
</gene>
<keyword evidence="3" id="KW-0805">Transcription regulation</keyword>
<evidence type="ECO:0000256" key="5">
    <source>
        <dbReference type="ARBA" id="ARBA00023163"/>
    </source>
</evidence>
<dbReference type="InterPro" id="IPR027417">
    <property type="entry name" value="P-loop_NTPase"/>
</dbReference>
<feature type="DNA-binding region" description="OmpR/PhoB-type" evidence="6">
    <location>
        <begin position="1"/>
        <end position="102"/>
    </location>
</feature>
<dbReference type="Proteomes" id="UP001597058">
    <property type="component" value="Unassembled WGS sequence"/>
</dbReference>
<proteinExistence type="inferred from homology"/>
<keyword evidence="5" id="KW-0804">Transcription</keyword>
<comment type="caution">
    <text evidence="9">The sequence shown here is derived from an EMBL/GenBank/DDBJ whole genome shotgun (WGS) entry which is preliminary data.</text>
</comment>